<reference evidence="2" key="1">
    <citation type="submission" date="2021-07" db="EMBL/GenBank/DDBJ databases">
        <title>Elsinoe batatas strain:CRI-CJ2 Genome sequencing and assembly.</title>
        <authorList>
            <person name="Huang L."/>
        </authorList>
    </citation>
    <scope>NUCLEOTIDE SEQUENCE</scope>
    <source>
        <strain evidence="2">CRI-CJ2</strain>
    </source>
</reference>
<feature type="compositionally biased region" description="Pro residues" evidence="1">
    <location>
        <begin position="35"/>
        <end position="50"/>
    </location>
</feature>
<organism evidence="2 3">
    <name type="scientific">Elsinoe batatas</name>
    <dbReference type="NCBI Taxonomy" id="2601811"/>
    <lineage>
        <taxon>Eukaryota</taxon>
        <taxon>Fungi</taxon>
        <taxon>Dikarya</taxon>
        <taxon>Ascomycota</taxon>
        <taxon>Pezizomycotina</taxon>
        <taxon>Dothideomycetes</taxon>
        <taxon>Dothideomycetidae</taxon>
        <taxon>Myriangiales</taxon>
        <taxon>Elsinoaceae</taxon>
        <taxon>Elsinoe</taxon>
    </lineage>
</organism>
<dbReference type="AlphaFoldDB" id="A0A8K0PIU2"/>
<feature type="region of interest" description="Disordered" evidence="1">
    <location>
        <begin position="29"/>
        <end position="69"/>
    </location>
</feature>
<keyword evidence="3" id="KW-1185">Reference proteome</keyword>
<feature type="region of interest" description="Disordered" evidence="1">
    <location>
        <begin position="180"/>
        <end position="224"/>
    </location>
</feature>
<sequence>MAASPETPRIDLPIRCSSFGSWYRIPDNIPSAAPSIPPSPSPPSNPPPSPARTFRTSSWRTASGSSAVSSVSLDLATLRPYRATNYPPFAGDEELGGEGRGGGEGPPPYFEGFDGGPYVSEEEVSALAPEREQKPGEGLVGALERPWTSMSTVALGQTGRWERRMRVRAEVEEEFRRKQWGLDGKEEGREERQEVARERGSGGGRAWWDGRGSGLGDLVEEGDR</sequence>
<feature type="compositionally biased region" description="Basic and acidic residues" evidence="1">
    <location>
        <begin position="183"/>
        <end position="200"/>
    </location>
</feature>
<accession>A0A8K0PIU2</accession>
<feature type="compositionally biased region" description="Low complexity" evidence="1">
    <location>
        <begin position="55"/>
        <end position="69"/>
    </location>
</feature>
<feature type="compositionally biased region" description="Gly residues" evidence="1">
    <location>
        <begin position="201"/>
        <end position="215"/>
    </location>
</feature>
<evidence type="ECO:0000313" key="3">
    <source>
        <dbReference type="Proteomes" id="UP000809789"/>
    </source>
</evidence>
<dbReference type="OrthoDB" id="10542454at2759"/>
<name>A0A8K0PIU2_9PEZI</name>
<protein>
    <submittedName>
        <fullName evidence="2">Uncharacterized protein</fullName>
    </submittedName>
</protein>
<feature type="region of interest" description="Disordered" evidence="1">
    <location>
        <begin position="83"/>
        <end position="139"/>
    </location>
</feature>
<proteinExistence type="predicted"/>
<gene>
    <name evidence="2" type="ORF">KVT40_001486</name>
</gene>
<comment type="caution">
    <text evidence="2">The sequence shown here is derived from an EMBL/GenBank/DDBJ whole genome shotgun (WGS) entry which is preliminary data.</text>
</comment>
<evidence type="ECO:0000313" key="2">
    <source>
        <dbReference type="EMBL" id="KAG8629867.1"/>
    </source>
</evidence>
<dbReference type="Proteomes" id="UP000809789">
    <property type="component" value="Unassembled WGS sequence"/>
</dbReference>
<dbReference type="EMBL" id="JAESVG020000002">
    <property type="protein sequence ID" value="KAG8629867.1"/>
    <property type="molecule type" value="Genomic_DNA"/>
</dbReference>
<evidence type="ECO:0000256" key="1">
    <source>
        <dbReference type="SAM" id="MobiDB-lite"/>
    </source>
</evidence>